<evidence type="ECO:0000256" key="7">
    <source>
        <dbReference type="SAM" id="Phobius"/>
    </source>
</evidence>
<gene>
    <name evidence="8" type="ORF">DT99_21205</name>
</gene>
<proteinExistence type="inferred from homology"/>
<evidence type="ECO:0000256" key="5">
    <source>
        <dbReference type="ARBA" id="ARBA00022989"/>
    </source>
</evidence>
<accession>A0A071M9A9</accession>
<keyword evidence="6 7" id="KW-0472">Membrane</keyword>
<keyword evidence="4 7" id="KW-0812">Transmembrane</keyword>
<name>A0A071M9A9_9BURK</name>
<dbReference type="PANTHER" id="PTHR40043:SF1">
    <property type="entry name" value="UPF0719 INNER MEMBRANE PROTEIN YJFL"/>
    <property type="match status" value="1"/>
</dbReference>
<dbReference type="GO" id="GO:0005886">
    <property type="term" value="C:plasma membrane"/>
    <property type="evidence" value="ECO:0007669"/>
    <property type="project" value="UniProtKB-SubCell"/>
</dbReference>
<feature type="transmembrane region" description="Helical" evidence="7">
    <location>
        <begin position="72"/>
        <end position="94"/>
    </location>
</feature>
<dbReference type="PANTHER" id="PTHR40043">
    <property type="entry name" value="UPF0719 INNER MEMBRANE PROTEIN YJFL"/>
    <property type="match status" value="1"/>
</dbReference>
<comment type="subcellular location">
    <subcellularLocation>
        <location evidence="1">Cell membrane</location>
        <topology evidence="1">Multi-pass membrane protein</topology>
    </subcellularLocation>
</comment>
<evidence type="ECO:0000256" key="3">
    <source>
        <dbReference type="ARBA" id="ARBA00022475"/>
    </source>
</evidence>
<comment type="caution">
    <text evidence="8">The sequence shown here is derived from an EMBL/GenBank/DDBJ whole genome shotgun (WGS) entry which is preliminary data.</text>
</comment>
<keyword evidence="3" id="KW-1003">Cell membrane</keyword>
<evidence type="ECO:0000313" key="8">
    <source>
        <dbReference type="EMBL" id="KEA57514.1"/>
    </source>
</evidence>
<dbReference type="AlphaFoldDB" id="A0A071M9A9"/>
<evidence type="ECO:0000256" key="2">
    <source>
        <dbReference type="ARBA" id="ARBA00005779"/>
    </source>
</evidence>
<evidence type="ECO:0000256" key="4">
    <source>
        <dbReference type="ARBA" id="ARBA00022692"/>
    </source>
</evidence>
<dbReference type="OrthoDB" id="8565764at2"/>
<evidence type="ECO:0000256" key="1">
    <source>
        <dbReference type="ARBA" id="ARBA00004651"/>
    </source>
</evidence>
<dbReference type="Pfam" id="PF03994">
    <property type="entry name" value="DUF350"/>
    <property type="match status" value="1"/>
</dbReference>
<feature type="transmembrane region" description="Helical" evidence="7">
    <location>
        <begin position="40"/>
        <end position="60"/>
    </location>
</feature>
<protein>
    <submittedName>
        <fullName evidence="8">Membrane protein</fullName>
    </submittedName>
</protein>
<sequence>MNSAYLYAVHLLSAFVLLLVFAAVYLKVTPFDELALIRDGNAAATLSFGGALIGFCLTLASSIAHNSTLGEVVVWAVGAMIVQLITYAALTRLMPGMNHAIEDRNIAMGGLMGTASLVVGIINAACLT</sequence>
<dbReference type="EMBL" id="JJOA01000017">
    <property type="protein sequence ID" value="KEA57514.1"/>
    <property type="molecule type" value="Genomic_DNA"/>
</dbReference>
<evidence type="ECO:0000256" key="6">
    <source>
        <dbReference type="ARBA" id="ARBA00023136"/>
    </source>
</evidence>
<dbReference type="InterPro" id="IPR007140">
    <property type="entry name" value="DUF350"/>
</dbReference>
<keyword evidence="5 7" id="KW-1133">Transmembrane helix</keyword>
<comment type="similarity">
    <text evidence="2">Belongs to the UPF0719 family.</text>
</comment>
<feature type="transmembrane region" description="Helical" evidence="7">
    <location>
        <begin position="106"/>
        <end position="125"/>
    </location>
</feature>
<feature type="transmembrane region" description="Helical" evidence="7">
    <location>
        <begin position="6"/>
        <end position="28"/>
    </location>
</feature>
<organism evidence="8">
    <name type="scientific">Burkholderia cenocepacia</name>
    <dbReference type="NCBI Taxonomy" id="95486"/>
    <lineage>
        <taxon>Bacteria</taxon>
        <taxon>Pseudomonadati</taxon>
        <taxon>Pseudomonadota</taxon>
        <taxon>Betaproteobacteria</taxon>
        <taxon>Burkholderiales</taxon>
        <taxon>Burkholderiaceae</taxon>
        <taxon>Burkholderia</taxon>
        <taxon>Burkholderia cepacia complex</taxon>
    </lineage>
</organism>
<reference evidence="8" key="1">
    <citation type="submission" date="2014-04" db="EMBL/GenBank/DDBJ databases">
        <title>In planta biocontrol of soil-borne Fusarium wilt of banana through a plant endophytic bacterium, Burkholderia cenocepacia 869T2.</title>
        <authorList>
            <person name="Ho Y.-N."/>
            <person name="Chiang H.-M."/>
            <person name="Chao C.-P."/>
            <person name="Su C.-C."/>
            <person name="Hsu H.-F."/>
            <person name="Guo C.-T."/>
            <person name="Hsieh J.-L."/>
            <person name="Huang C.-C."/>
        </authorList>
    </citation>
    <scope>NUCLEOTIDE SEQUENCE [LARGE SCALE GENOMIC DNA]</scope>
    <source>
        <strain evidence="8">869T2</strain>
    </source>
</reference>